<keyword evidence="1" id="KW-0175">Coiled coil</keyword>
<dbReference type="EMBL" id="CP039396">
    <property type="protein sequence ID" value="QCD42165.1"/>
    <property type="molecule type" value="Genomic_DNA"/>
</dbReference>
<feature type="coiled-coil region" evidence="1">
    <location>
        <begin position="233"/>
        <end position="260"/>
    </location>
</feature>
<keyword evidence="3" id="KW-1185">Reference proteome</keyword>
<protein>
    <submittedName>
        <fullName evidence="2">Uncharacterized protein</fullName>
    </submittedName>
</protein>
<dbReference type="AlphaFoldDB" id="A0A4P7W444"/>
<organism evidence="2 3">
    <name type="scientific">Duncaniella dubosii</name>
    <dbReference type="NCBI Taxonomy" id="2518971"/>
    <lineage>
        <taxon>Bacteria</taxon>
        <taxon>Pseudomonadati</taxon>
        <taxon>Bacteroidota</taxon>
        <taxon>Bacteroidia</taxon>
        <taxon>Bacteroidales</taxon>
        <taxon>Muribaculaceae</taxon>
        <taxon>Duncaniella</taxon>
    </lineage>
</organism>
<accession>A0A4P7W444</accession>
<evidence type="ECO:0000313" key="2">
    <source>
        <dbReference type="EMBL" id="QCD42165.1"/>
    </source>
</evidence>
<evidence type="ECO:0000256" key="1">
    <source>
        <dbReference type="SAM" id="Coils"/>
    </source>
</evidence>
<proteinExistence type="predicted"/>
<dbReference type="RefSeq" id="WP_136415168.1">
    <property type="nucleotide sequence ID" value="NZ_CAXHQF010000003.1"/>
</dbReference>
<dbReference type="Proteomes" id="UP000297149">
    <property type="component" value="Chromosome"/>
</dbReference>
<reference evidence="3" key="1">
    <citation type="submission" date="2019-02" db="EMBL/GenBank/DDBJ databases">
        <title>Isolation and identification of novel species under the genus Muribaculum.</title>
        <authorList>
            <person name="Miyake S."/>
            <person name="Ding Y."/>
            <person name="Low A."/>
            <person name="Soh M."/>
            <person name="Seedorf H."/>
        </authorList>
    </citation>
    <scope>NUCLEOTIDE SEQUENCE [LARGE SCALE GENOMIC DNA]</scope>
    <source>
        <strain evidence="3">H5</strain>
    </source>
</reference>
<sequence>MTIDVTVPRSWTELTQEQLRFLLSAMVSVNRASLHTAFPSREAYVANTVARVQTLCFLRWTGITLVCPCTSGDIFRHAGREFTLTAAVLASAISHLDWIRLPPLEPVRLDSVDGAEAIPADLSTGLSFDSWLACETLWQRYQLDPDDTLLRQMAAILYRKEDIRPDDAATLGIFFWWAGVKNLVSVQFPDFFKTVGNDEEPLPPTYDEIRRGIDAQIRALTKGDITKEREILALDAMRALTELDAQAREYEELRRRYNKK</sequence>
<evidence type="ECO:0000313" key="3">
    <source>
        <dbReference type="Proteomes" id="UP000297149"/>
    </source>
</evidence>
<name>A0A4P7W444_9BACT</name>
<dbReference type="KEGG" id="ddb:E7747_07690"/>
<gene>
    <name evidence="2" type="ORF">E7747_07690</name>
</gene>